<dbReference type="EMBL" id="RJTU01000034">
    <property type="protein sequence ID" value="ROI14176.1"/>
    <property type="molecule type" value="Genomic_DNA"/>
</dbReference>
<dbReference type="AlphaFoldDB" id="A0A3N0X9Y0"/>
<comment type="caution">
    <text evidence="1">The sequence shown here is derived from an EMBL/GenBank/DDBJ whole genome shotgun (WGS) entry which is preliminary data.</text>
</comment>
<dbReference type="InterPro" id="IPR005901">
    <property type="entry name" value="GLPGLI"/>
</dbReference>
<dbReference type="NCBIfam" id="TIGR01200">
    <property type="entry name" value="GLPGLI"/>
    <property type="match status" value="1"/>
</dbReference>
<protein>
    <submittedName>
        <fullName evidence="1">GLPGLI family protein</fullName>
    </submittedName>
</protein>
<accession>A0A3N0X9Y0</accession>
<organism evidence="1 2">
    <name type="scientific">Epilithonimonas hominis</name>
    <dbReference type="NCBI Taxonomy" id="420404"/>
    <lineage>
        <taxon>Bacteria</taxon>
        <taxon>Pseudomonadati</taxon>
        <taxon>Bacteroidota</taxon>
        <taxon>Flavobacteriia</taxon>
        <taxon>Flavobacteriales</taxon>
        <taxon>Weeksellaceae</taxon>
        <taxon>Chryseobacterium group</taxon>
        <taxon>Epilithonimonas</taxon>
    </lineage>
</organism>
<evidence type="ECO:0000313" key="1">
    <source>
        <dbReference type="EMBL" id="ROI14176.1"/>
    </source>
</evidence>
<name>A0A3N0X9Y0_9FLAO</name>
<dbReference type="Pfam" id="PF09697">
    <property type="entry name" value="Porph_ging"/>
    <property type="match status" value="1"/>
</dbReference>
<evidence type="ECO:0000313" key="2">
    <source>
        <dbReference type="Proteomes" id="UP000267623"/>
    </source>
</evidence>
<proteinExistence type="predicted"/>
<dbReference type="Proteomes" id="UP000267623">
    <property type="component" value="Unassembled WGS sequence"/>
</dbReference>
<sequence>MDLKKLFSFLIMMFCITTYSAQKFRVYYDLKYKADSTDEEMDSKKMILDVKDKIARFYSYKLYRSDSTLIADKKVGRETMTKSMDYDFSVIKNYSTGDVQKFYRIWMDAYEIKEKLPKLNWKITTETKLIDNLKCQKATVSYKGRNWEAWFSPDIPFSEGPYIFNGLPGLIVSIYDTQKNYDFTMIGLKKDFEEVYTENYNIVTIPVNYTQLKKVFIDYYNDPYKEMKAGYTKMKTVDQSGKEVSVNYNELTKQKQQQIKKFNNPIEFADKIKYP</sequence>
<reference evidence="2" key="1">
    <citation type="submission" date="2018-11" db="EMBL/GenBank/DDBJ databases">
        <title>Proposal to divide the Flavobacteriaceae and reorganize its genera based on Amino Acid Identity values calculated from whole genome sequences.</title>
        <authorList>
            <person name="Nicholson A.C."/>
            <person name="Gulvik C.A."/>
            <person name="Whitney A.M."/>
            <person name="Humrighouse B.W."/>
            <person name="Bell M."/>
            <person name="Holmes B."/>
            <person name="Steigerwalt A."/>
            <person name="Villarma A."/>
            <person name="Sheth M."/>
            <person name="Batra D."/>
            <person name="Pryor J."/>
            <person name="Bernardet J.-F."/>
            <person name="Hugo C."/>
            <person name="Kampfer P."/>
            <person name="Newman J."/>
            <person name="Mcquiston J."/>
        </authorList>
    </citation>
    <scope>NUCLEOTIDE SEQUENCE [LARGE SCALE GENOMIC DNA]</scope>
    <source>
        <strain evidence="2">DSM 22165</strain>
    </source>
</reference>
<gene>
    <name evidence="1" type="ORF">EGH73_05405</name>
</gene>